<dbReference type="EMBL" id="JBHSAJ010000022">
    <property type="protein sequence ID" value="MFC3934763.1"/>
    <property type="molecule type" value="Genomic_DNA"/>
</dbReference>
<gene>
    <name evidence="1" type="ORF">ACFOW3_09000</name>
</gene>
<sequence length="230" mass="25338">MSNPRDWEDLASRLDGVYTVEDFETAAYRLVAEQVIYHSDRSSRVTYGILDLYEREFSKVLAPLGVSLSINRQLRYVTALPRHAKAGTATVAQTLFALVLRGLYDEGVRAGGLTEDGEVLCDYIELQEKFHLMTGRDLPTRGELDTLLRSAKRWGIARRLEDDDSGHLTPLQEQSAGGVAIRPAIVDVLGETALIRLAQWGVAKDEAHVEGAAGEPVAIEDNQGMNNETA</sequence>
<dbReference type="Proteomes" id="UP001595693">
    <property type="component" value="Unassembled WGS sequence"/>
</dbReference>
<accession>A0ABV8D930</accession>
<protein>
    <submittedName>
        <fullName evidence="1">DUF4194 domain-containing protein</fullName>
    </submittedName>
</protein>
<proteinExistence type="predicted"/>
<reference evidence="2" key="1">
    <citation type="journal article" date="2019" name="Int. J. Syst. Evol. Microbiol.">
        <title>The Global Catalogue of Microorganisms (GCM) 10K type strain sequencing project: providing services to taxonomists for standard genome sequencing and annotation.</title>
        <authorList>
            <consortium name="The Broad Institute Genomics Platform"/>
            <consortium name="The Broad Institute Genome Sequencing Center for Infectious Disease"/>
            <person name="Wu L."/>
            <person name="Ma J."/>
        </authorList>
    </citation>
    <scope>NUCLEOTIDE SEQUENCE [LARGE SCALE GENOMIC DNA]</scope>
    <source>
        <strain evidence="2">CCUG 2113</strain>
    </source>
</reference>
<dbReference type="Pfam" id="PF13835">
    <property type="entry name" value="DUF4194"/>
    <property type="match status" value="1"/>
</dbReference>
<comment type="caution">
    <text evidence="1">The sequence shown here is derived from an EMBL/GenBank/DDBJ whole genome shotgun (WGS) entry which is preliminary data.</text>
</comment>
<organism evidence="1 2">
    <name type="scientific">Acidovorax facilis</name>
    <dbReference type="NCBI Taxonomy" id="12917"/>
    <lineage>
        <taxon>Bacteria</taxon>
        <taxon>Pseudomonadati</taxon>
        <taxon>Pseudomonadota</taxon>
        <taxon>Betaproteobacteria</taxon>
        <taxon>Burkholderiales</taxon>
        <taxon>Comamonadaceae</taxon>
        <taxon>Acidovorax</taxon>
    </lineage>
</organism>
<evidence type="ECO:0000313" key="2">
    <source>
        <dbReference type="Proteomes" id="UP001595693"/>
    </source>
</evidence>
<dbReference type="InterPro" id="IPR025449">
    <property type="entry name" value="JetB"/>
</dbReference>
<keyword evidence="2" id="KW-1185">Reference proteome</keyword>
<name>A0ABV8D930_9BURK</name>
<dbReference type="RefSeq" id="WP_055394125.1">
    <property type="nucleotide sequence ID" value="NZ_JAMXAX010000005.1"/>
</dbReference>
<evidence type="ECO:0000313" key="1">
    <source>
        <dbReference type="EMBL" id="MFC3934763.1"/>
    </source>
</evidence>